<feature type="compositionally biased region" description="Polar residues" evidence="1">
    <location>
        <begin position="699"/>
        <end position="708"/>
    </location>
</feature>
<evidence type="ECO:0000313" key="5">
    <source>
        <dbReference type="Proteomes" id="UP001229421"/>
    </source>
</evidence>
<feature type="compositionally biased region" description="Basic and acidic residues" evidence="1">
    <location>
        <begin position="591"/>
        <end position="604"/>
    </location>
</feature>
<dbReference type="PANTHER" id="PTHR48463">
    <property type="entry name" value="DUF223 DOMAIN-CONTAINING PROTEIN"/>
    <property type="match status" value="1"/>
</dbReference>
<sequence>MVSDACFVSGLRGFHFRRRSYFLLRILLSFHFSAVSRSVDCSSDFRCLLVWPYRFGWRVHVNHLKRQEAMEDIEIASLAFGSAAIPLNVRVLRKWKPSGRHNEICCLFVDKQGVAIQAVATNSEIRHVDNSLSVGSCYTIDNYGCAKVDPFTNVLNHCTHLSIGMSSSFNPIPDTNEIPREYFDFASRSRMLSVCDKEYQVIDYIGYVQKIEHFQTKEKRPYVVISIRDCSNKDIKITLWEEICTRPDRYNKHVIESAPDPRIVAATSVKVKNFQGQIKLQSSTATYVYLHPLSIETHLLLDLYHNGRDAILALDDGDIMEDPTITLSEMMAKPAEQINGQTFNIIGHIMYIPIQEWCHVACQSCNKDTTPAGPKWYCSRHGLNDTPRYVYRVNCVIRDLSGTINATLYDEGITTLIGQPCQAIVENDQHIDISNNPALMEKVILKESKFRVKPTKNPRSGATRCTCDRVEPLQPLAAIEEDIQITNALITSQTTTIISSIEGEGSMSATNTTKAFEKVKVDYRETSTISKQPIQINIESESSKSAVLTTNIYETAEIKHHTTQQSDKKHKIHTSQPLVILKQSSQTQQQTHDKTNNKTPKKQEPSSSAHQSYDNKKTKEKSQLHTSVMPVTPHKEITASEHTVITNSVPAKKMGKNIDEPTAEMQPVSTLPSTKTQAIMLPAPNTPQKTVTVKRPVITTTANQSTNKPLDATTKKQKND</sequence>
<reference evidence="4" key="1">
    <citation type="journal article" date="2023" name="bioRxiv">
        <title>Improved chromosome-level genome assembly for marigold (Tagetes erecta).</title>
        <authorList>
            <person name="Jiang F."/>
            <person name="Yuan L."/>
            <person name="Wang S."/>
            <person name="Wang H."/>
            <person name="Xu D."/>
            <person name="Wang A."/>
            <person name="Fan W."/>
        </authorList>
    </citation>
    <scope>NUCLEOTIDE SEQUENCE</scope>
    <source>
        <strain evidence="4">WSJ</strain>
        <tissue evidence="4">Leaf</tissue>
    </source>
</reference>
<comment type="caution">
    <text evidence="4">The sequence shown here is derived from an EMBL/GenBank/DDBJ whole genome shotgun (WGS) entry which is preliminary data.</text>
</comment>
<evidence type="ECO:0000259" key="3">
    <source>
        <dbReference type="Pfam" id="PF08646"/>
    </source>
</evidence>
<dbReference type="InterPro" id="IPR013955">
    <property type="entry name" value="Rep_factor-A_C"/>
</dbReference>
<dbReference type="AlphaFoldDB" id="A0AAD8K2B4"/>
<dbReference type="InterPro" id="IPR012340">
    <property type="entry name" value="NA-bd_OB-fold"/>
</dbReference>
<dbReference type="Proteomes" id="UP001229421">
    <property type="component" value="Unassembled WGS sequence"/>
</dbReference>
<organism evidence="4 5">
    <name type="scientific">Tagetes erecta</name>
    <name type="common">African marigold</name>
    <dbReference type="NCBI Taxonomy" id="13708"/>
    <lineage>
        <taxon>Eukaryota</taxon>
        <taxon>Viridiplantae</taxon>
        <taxon>Streptophyta</taxon>
        <taxon>Embryophyta</taxon>
        <taxon>Tracheophyta</taxon>
        <taxon>Spermatophyta</taxon>
        <taxon>Magnoliopsida</taxon>
        <taxon>eudicotyledons</taxon>
        <taxon>Gunneridae</taxon>
        <taxon>Pentapetalae</taxon>
        <taxon>asterids</taxon>
        <taxon>campanulids</taxon>
        <taxon>Asterales</taxon>
        <taxon>Asteraceae</taxon>
        <taxon>Asteroideae</taxon>
        <taxon>Heliantheae alliance</taxon>
        <taxon>Tageteae</taxon>
        <taxon>Tagetes</taxon>
    </lineage>
</organism>
<feature type="domain" description="Replication factor A C-terminal" evidence="3">
    <location>
        <begin position="343"/>
        <end position="473"/>
    </location>
</feature>
<protein>
    <recommendedName>
        <fullName evidence="3">Replication factor A C-terminal domain-containing protein</fullName>
    </recommendedName>
</protein>
<name>A0AAD8K2B4_TARER</name>
<feature type="compositionally biased region" description="Basic and acidic residues" evidence="1">
    <location>
        <begin position="613"/>
        <end position="623"/>
    </location>
</feature>
<accession>A0AAD8K2B4</accession>
<proteinExistence type="predicted"/>
<feature type="compositionally biased region" description="Polar residues" evidence="1">
    <location>
        <begin position="579"/>
        <end position="590"/>
    </location>
</feature>
<feature type="region of interest" description="Disordered" evidence="1">
    <location>
        <begin position="699"/>
        <end position="720"/>
    </location>
</feature>
<feature type="signal peptide" evidence="2">
    <location>
        <begin position="1"/>
        <end position="38"/>
    </location>
</feature>
<feature type="region of interest" description="Disordered" evidence="1">
    <location>
        <begin position="579"/>
        <end position="628"/>
    </location>
</feature>
<dbReference type="SUPFAM" id="SSF50249">
    <property type="entry name" value="Nucleic acid-binding proteins"/>
    <property type="match status" value="3"/>
</dbReference>
<gene>
    <name evidence="4" type="ORF">QVD17_30208</name>
</gene>
<dbReference type="Pfam" id="PF08646">
    <property type="entry name" value="Rep_fac-A_C"/>
    <property type="match status" value="1"/>
</dbReference>
<evidence type="ECO:0000256" key="1">
    <source>
        <dbReference type="SAM" id="MobiDB-lite"/>
    </source>
</evidence>
<dbReference type="EMBL" id="JAUHHV010000008">
    <property type="protein sequence ID" value="KAK1414464.1"/>
    <property type="molecule type" value="Genomic_DNA"/>
</dbReference>
<keyword evidence="2" id="KW-0732">Signal</keyword>
<evidence type="ECO:0000313" key="4">
    <source>
        <dbReference type="EMBL" id="KAK1414464.1"/>
    </source>
</evidence>
<dbReference type="PANTHER" id="PTHR48463:SF1">
    <property type="entry name" value="DUF223 DOMAIN-CONTAINING PROTEIN"/>
    <property type="match status" value="1"/>
</dbReference>
<evidence type="ECO:0000256" key="2">
    <source>
        <dbReference type="SAM" id="SignalP"/>
    </source>
</evidence>
<dbReference type="Gene3D" id="2.40.50.140">
    <property type="entry name" value="Nucleic acid-binding proteins"/>
    <property type="match status" value="3"/>
</dbReference>
<feature type="chain" id="PRO_5042070164" description="Replication factor A C-terminal domain-containing protein" evidence="2">
    <location>
        <begin position="39"/>
        <end position="720"/>
    </location>
</feature>
<keyword evidence="5" id="KW-1185">Reference proteome</keyword>